<dbReference type="CDD" id="cd00276">
    <property type="entry name" value="C2B_Synaptotagmin"/>
    <property type="match status" value="1"/>
</dbReference>
<dbReference type="PANTHER" id="PTHR10024:SF227">
    <property type="entry name" value="SYNAPTOTAGMIN 1"/>
    <property type="match status" value="1"/>
</dbReference>
<dbReference type="GO" id="GO:0098793">
    <property type="term" value="C:presynapse"/>
    <property type="evidence" value="ECO:0007669"/>
    <property type="project" value="GOC"/>
</dbReference>
<sequence>MKKERITNEVRVDHEYVGDVLLSLNYFPTTQRLTVVVLKARKLKVQSISGLWGPLVKVFFLVNKRRVGRKRTAMQKKTYNPVYNEAFAFKVSQDALPKITFRILVVNKTSHGQDEVIGHVTLGQHVTGSGFSHWSHMLAALRKPVAMWHPIVPLQE</sequence>
<dbReference type="EnsemblMetazoa" id="XM_021049332.2">
    <property type="protein sequence ID" value="XP_020904991.1"/>
    <property type="gene ID" value="LOC110243248"/>
</dbReference>
<dbReference type="GO" id="GO:0000149">
    <property type="term" value="F:SNARE binding"/>
    <property type="evidence" value="ECO:0007669"/>
    <property type="project" value="TreeGrafter"/>
</dbReference>
<dbReference type="PROSITE" id="PS50004">
    <property type="entry name" value="C2"/>
    <property type="match status" value="1"/>
</dbReference>
<proteinExistence type="predicted"/>
<dbReference type="FunFam" id="2.60.40.150:FF:000182">
    <property type="entry name" value="Synaptotagmin 8"/>
    <property type="match status" value="1"/>
</dbReference>
<dbReference type="KEGG" id="epa:110243248"/>
<name>A0A913XHT8_EXADI</name>
<evidence type="ECO:0000313" key="2">
    <source>
        <dbReference type="EnsemblMetazoa" id="XP_020904991.1"/>
    </source>
</evidence>
<protein>
    <recommendedName>
        <fullName evidence="1">C2 domain-containing protein</fullName>
    </recommendedName>
</protein>
<dbReference type="GO" id="GO:0030276">
    <property type="term" value="F:clathrin binding"/>
    <property type="evidence" value="ECO:0007669"/>
    <property type="project" value="TreeGrafter"/>
</dbReference>
<dbReference type="SUPFAM" id="SSF49562">
    <property type="entry name" value="C2 domain (Calcium/lipid-binding domain, CaLB)"/>
    <property type="match status" value="1"/>
</dbReference>
<dbReference type="InterPro" id="IPR035892">
    <property type="entry name" value="C2_domain_sf"/>
</dbReference>
<organism evidence="2 3">
    <name type="scientific">Exaiptasia diaphana</name>
    <name type="common">Tropical sea anemone</name>
    <name type="synonym">Aiptasia pulchella</name>
    <dbReference type="NCBI Taxonomy" id="2652724"/>
    <lineage>
        <taxon>Eukaryota</taxon>
        <taxon>Metazoa</taxon>
        <taxon>Cnidaria</taxon>
        <taxon>Anthozoa</taxon>
        <taxon>Hexacorallia</taxon>
        <taxon>Actiniaria</taxon>
        <taxon>Aiptasiidae</taxon>
        <taxon>Exaiptasia</taxon>
    </lineage>
</organism>
<dbReference type="InterPro" id="IPR000008">
    <property type="entry name" value="C2_dom"/>
</dbReference>
<keyword evidence="3" id="KW-1185">Reference proteome</keyword>
<feature type="domain" description="C2" evidence="1">
    <location>
        <begin position="16"/>
        <end position="149"/>
    </location>
</feature>
<dbReference type="GO" id="GO:0005886">
    <property type="term" value="C:plasma membrane"/>
    <property type="evidence" value="ECO:0007669"/>
    <property type="project" value="TreeGrafter"/>
</dbReference>
<dbReference type="GO" id="GO:0048488">
    <property type="term" value="P:synaptic vesicle endocytosis"/>
    <property type="evidence" value="ECO:0007669"/>
    <property type="project" value="TreeGrafter"/>
</dbReference>
<dbReference type="GO" id="GO:0048791">
    <property type="term" value="P:calcium ion-regulated exocytosis of neurotransmitter"/>
    <property type="evidence" value="ECO:0007669"/>
    <property type="project" value="TreeGrafter"/>
</dbReference>
<evidence type="ECO:0000313" key="3">
    <source>
        <dbReference type="Proteomes" id="UP000887567"/>
    </source>
</evidence>
<accession>A0A913XHT8</accession>
<dbReference type="GO" id="GO:0005509">
    <property type="term" value="F:calcium ion binding"/>
    <property type="evidence" value="ECO:0007669"/>
    <property type="project" value="TreeGrafter"/>
</dbReference>
<dbReference type="Pfam" id="PF00168">
    <property type="entry name" value="C2"/>
    <property type="match status" value="1"/>
</dbReference>
<dbReference type="Proteomes" id="UP000887567">
    <property type="component" value="Unplaced"/>
</dbReference>
<dbReference type="GO" id="GO:0001786">
    <property type="term" value="F:phosphatidylserine binding"/>
    <property type="evidence" value="ECO:0007669"/>
    <property type="project" value="TreeGrafter"/>
</dbReference>
<reference evidence="2" key="1">
    <citation type="submission" date="2022-11" db="UniProtKB">
        <authorList>
            <consortium name="EnsemblMetazoa"/>
        </authorList>
    </citation>
    <scope>IDENTIFICATION</scope>
</reference>
<dbReference type="PANTHER" id="PTHR10024">
    <property type="entry name" value="SYNAPTOTAGMIN"/>
    <property type="match status" value="1"/>
</dbReference>
<dbReference type="RefSeq" id="XP_020904991.1">
    <property type="nucleotide sequence ID" value="XM_021049332.2"/>
</dbReference>
<dbReference type="OrthoDB" id="67700at2759"/>
<dbReference type="Gene3D" id="2.60.40.150">
    <property type="entry name" value="C2 domain"/>
    <property type="match status" value="1"/>
</dbReference>
<evidence type="ECO:0000259" key="1">
    <source>
        <dbReference type="PROSITE" id="PS50004"/>
    </source>
</evidence>
<dbReference type="AlphaFoldDB" id="A0A913XHT8"/>
<dbReference type="GO" id="GO:0005544">
    <property type="term" value="F:calcium-dependent phospholipid binding"/>
    <property type="evidence" value="ECO:0007669"/>
    <property type="project" value="TreeGrafter"/>
</dbReference>
<dbReference type="OMA" id="RPIARWH"/>
<dbReference type="GeneID" id="110243248"/>
<dbReference type="SMART" id="SM00239">
    <property type="entry name" value="C2"/>
    <property type="match status" value="1"/>
</dbReference>
<dbReference type="GO" id="GO:0070382">
    <property type="term" value="C:exocytic vesicle"/>
    <property type="evidence" value="ECO:0007669"/>
    <property type="project" value="TreeGrafter"/>
</dbReference>